<dbReference type="PROSITE" id="PS50007">
    <property type="entry name" value="PIPLC_X_DOMAIN"/>
    <property type="match status" value="1"/>
</dbReference>
<dbReference type="PANTHER" id="PTHR13593">
    <property type="match status" value="1"/>
</dbReference>
<protein>
    <recommendedName>
        <fullName evidence="6">Phosphatidylinositol-specific phospholipase C X domain-containing protein</fullName>
    </recommendedName>
</protein>
<keyword evidence="4" id="KW-1185">Reference proteome</keyword>
<name>A0A2N5RXW8_9BASI</name>
<dbReference type="PANTHER" id="PTHR13593:SF116">
    <property type="entry name" value="PLC-LIKE PHOSPHODIESTERASE"/>
    <property type="match status" value="1"/>
</dbReference>
<dbReference type="SUPFAM" id="SSF51695">
    <property type="entry name" value="PLC-like phosphodiesterases"/>
    <property type="match status" value="1"/>
</dbReference>
<dbReference type="Proteomes" id="UP000235388">
    <property type="component" value="Unassembled WGS sequence"/>
</dbReference>
<feature type="region of interest" description="Disordered" evidence="1">
    <location>
        <begin position="509"/>
        <end position="537"/>
    </location>
</feature>
<evidence type="ECO:0000313" key="2">
    <source>
        <dbReference type="EMBL" id="PLW05846.1"/>
    </source>
</evidence>
<sequence length="537" mass="59584">MAAVSPPETCSGAAPRPTDPSHHPQSHEKRPGHISCHHRIAISPSSGLPPSHSSAPTSTSPVCHHLMCLFHPQKNWKRFFTSSILAAILLCTLLYEPFGWAKPVRSSELDQVNFELSFKVYNASTQHSEPRQSDETENRILNAAPILGFYEQSNAKLSDWMSNVPDDTPITSMSIPGTHDAATWNYTQATQDSLEAVTGKIPPAIAYQCQDRSLFQMLGDGIRFFDLRVGFLPDHQQLGFFHASALLSTTATLPDVLLGFYKWLDHHPTETILVSIKVDNATFGNPPSEGQPSSKNLQLMLYDLLTQSDVARNHWLQEDSKLGTLGGARGKMIFIQRIDWDEVRNGRGEYRPIGIPLPPRGFLENGKNFTMVYNAAENARAFVEDFYDILPYHTPLADKFSQKFDAVHAHLRMAASQYPDTVDQLFITFASGEALRNLPPVTPKMLAIGTGEEESLKDSVNGRIERLLVEQYGGGGGVEWQRLGILIFDWYHHLPGLIQLVINQNPLTPPSSPLGSPSDDGLSQNSYLPVDDSQYSS</sequence>
<evidence type="ECO:0000313" key="3">
    <source>
        <dbReference type="EMBL" id="PLW56170.1"/>
    </source>
</evidence>
<dbReference type="OrthoDB" id="1046782at2759"/>
<evidence type="ECO:0008006" key="6">
    <source>
        <dbReference type="Google" id="ProtNLM"/>
    </source>
</evidence>
<dbReference type="InterPro" id="IPR051057">
    <property type="entry name" value="PI-PLC_domain"/>
</dbReference>
<dbReference type="InterPro" id="IPR017946">
    <property type="entry name" value="PLC-like_Pdiesterase_TIM-brl"/>
</dbReference>
<gene>
    <name evidence="3" type="ORF">PCANC_04699</name>
    <name evidence="2" type="ORF">PCASD_23759</name>
</gene>
<reference evidence="4 5" key="1">
    <citation type="submission" date="2017-11" db="EMBL/GenBank/DDBJ databases">
        <title>De novo assembly and phasing of dikaryotic genomes from two isolates of Puccinia coronata f. sp. avenae, the causal agent of oat crown rust.</title>
        <authorList>
            <person name="Miller M.E."/>
            <person name="Zhang Y."/>
            <person name="Omidvar V."/>
            <person name="Sperschneider J."/>
            <person name="Schwessinger B."/>
            <person name="Raley C."/>
            <person name="Palmer J.M."/>
            <person name="Garnica D."/>
            <person name="Upadhyaya N."/>
            <person name="Rathjen J."/>
            <person name="Taylor J.M."/>
            <person name="Park R.F."/>
            <person name="Dodds P.N."/>
            <person name="Hirsch C.D."/>
            <person name="Kianian S.F."/>
            <person name="Figueroa M."/>
        </authorList>
    </citation>
    <scope>NUCLEOTIDE SEQUENCE [LARGE SCALE GENOMIC DNA]</scope>
    <source>
        <strain evidence="3">12NC29</strain>
        <strain evidence="2">12SD80</strain>
    </source>
</reference>
<dbReference type="EMBL" id="PGCJ01000024">
    <property type="protein sequence ID" value="PLW56170.1"/>
    <property type="molecule type" value="Genomic_DNA"/>
</dbReference>
<evidence type="ECO:0000256" key="1">
    <source>
        <dbReference type="SAM" id="MobiDB-lite"/>
    </source>
</evidence>
<dbReference type="STRING" id="200324.A0A2N5RXW8"/>
<dbReference type="Proteomes" id="UP000235392">
    <property type="component" value="Unassembled WGS sequence"/>
</dbReference>
<dbReference type="EMBL" id="PGCI01001286">
    <property type="protein sequence ID" value="PLW05846.1"/>
    <property type="molecule type" value="Genomic_DNA"/>
</dbReference>
<dbReference type="GO" id="GO:0008081">
    <property type="term" value="F:phosphoric diester hydrolase activity"/>
    <property type="evidence" value="ECO:0007669"/>
    <property type="project" value="InterPro"/>
</dbReference>
<evidence type="ECO:0000313" key="5">
    <source>
        <dbReference type="Proteomes" id="UP000235392"/>
    </source>
</evidence>
<feature type="region of interest" description="Disordered" evidence="1">
    <location>
        <begin position="1"/>
        <end position="33"/>
    </location>
</feature>
<comment type="caution">
    <text evidence="2">The sequence shown here is derived from an EMBL/GenBank/DDBJ whole genome shotgun (WGS) entry which is preliminary data.</text>
</comment>
<feature type="compositionally biased region" description="Low complexity" evidence="1">
    <location>
        <begin position="513"/>
        <end position="523"/>
    </location>
</feature>
<accession>A0A2N5RXW8</accession>
<dbReference type="Gene3D" id="3.20.20.190">
    <property type="entry name" value="Phosphatidylinositol (PI) phosphodiesterase"/>
    <property type="match status" value="1"/>
</dbReference>
<organism evidence="2 5">
    <name type="scientific">Puccinia coronata f. sp. avenae</name>
    <dbReference type="NCBI Taxonomy" id="200324"/>
    <lineage>
        <taxon>Eukaryota</taxon>
        <taxon>Fungi</taxon>
        <taxon>Dikarya</taxon>
        <taxon>Basidiomycota</taxon>
        <taxon>Pucciniomycotina</taxon>
        <taxon>Pucciniomycetes</taxon>
        <taxon>Pucciniales</taxon>
        <taxon>Pucciniaceae</taxon>
        <taxon>Puccinia</taxon>
    </lineage>
</organism>
<dbReference type="AlphaFoldDB" id="A0A2N5RXW8"/>
<feature type="compositionally biased region" description="Basic and acidic residues" evidence="1">
    <location>
        <begin position="19"/>
        <end position="31"/>
    </location>
</feature>
<proteinExistence type="predicted"/>
<dbReference type="GO" id="GO:0006629">
    <property type="term" value="P:lipid metabolic process"/>
    <property type="evidence" value="ECO:0007669"/>
    <property type="project" value="InterPro"/>
</dbReference>
<evidence type="ECO:0000313" key="4">
    <source>
        <dbReference type="Proteomes" id="UP000235388"/>
    </source>
</evidence>